<evidence type="ECO:0000256" key="1">
    <source>
        <dbReference type="SAM" id="MobiDB-lite"/>
    </source>
</evidence>
<evidence type="ECO:0000313" key="3">
    <source>
        <dbReference type="Proteomes" id="UP001239445"/>
    </source>
</evidence>
<gene>
    <name evidence="2" type="ORF">QBC47DRAFT_300208</name>
</gene>
<accession>A0AAJ0FBN9</accession>
<feature type="non-terminal residue" evidence="2">
    <location>
        <position position="1"/>
    </location>
</feature>
<sequence>DIAWLDKATNFGAAERQELLDAAPGFPRGYLPERATGHPVIVLKRLSGASTHVAITTVSAYSSGPANNNLAPWKQRCHRSKKAFDFRSFAGSESSTNRPLLHLGKGLWGKPQTSWVYIQSVYVVPLSVLSPYHRSNVHLQMAPASLNDLCAHIERDCRTWGDVMARLQRHEPASCTTPTLPTPFSRSSSGNSPPTKQAAINTTPHRAQTSVPVPVVPVLPAVQCAAQKPSSWAQVAVAKT</sequence>
<reference evidence="2" key="1">
    <citation type="submission" date="2023-06" db="EMBL/GenBank/DDBJ databases">
        <title>Genome-scale phylogeny and comparative genomics of the fungal order Sordariales.</title>
        <authorList>
            <consortium name="Lawrence Berkeley National Laboratory"/>
            <person name="Hensen N."/>
            <person name="Bonometti L."/>
            <person name="Westerberg I."/>
            <person name="Brannstrom I.O."/>
            <person name="Guillou S."/>
            <person name="Cros-Aarteil S."/>
            <person name="Calhoun S."/>
            <person name="Haridas S."/>
            <person name="Kuo A."/>
            <person name="Mondo S."/>
            <person name="Pangilinan J."/>
            <person name="Riley R."/>
            <person name="Labutti K."/>
            <person name="Andreopoulos B."/>
            <person name="Lipzen A."/>
            <person name="Chen C."/>
            <person name="Yanf M."/>
            <person name="Daum C."/>
            <person name="Ng V."/>
            <person name="Clum A."/>
            <person name="Steindorff A."/>
            <person name="Ohm R."/>
            <person name="Martin F."/>
            <person name="Silar P."/>
            <person name="Natvig D."/>
            <person name="Lalanne C."/>
            <person name="Gautier V."/>
            <person name="Ament-Velasquez S.L."/>
            <person name="Kruys A."/>
            <person name="Hutchinson M.I."/>
            <person name="Powell A.J."/>
            <person name="Barry K."/>
            <person name="Miller A.N."/>
            <person name="Grigoriev I.V."/>
            <person name="Debuchy R."/>
            <person name="Gladieux P."/>
            <person name="Thoren M.H."/>
            <person name="Johannesson H."/>
        </authorList>
    </citation>
    <scope>NUCLEOTIDE SEQUENCE</scope>
    <source>
        <strain evidence="2">PSN4</strain>
    </source>
</reference>
<name>A0AAJ0FBN9_9PEZI</name>
<feature type="compositionally biased region" description="Polar residues" evidence="1">
    <location>
        <begin position="174"/>
        <end position="208"/>
    </location>
</feature>
<protein>
    <submittedName>
        <fullName evidence="2">Uncharacterized protein</fullName>
    </submittedName>
</protein>
<evidence type="ECO:0000313" key="2">
    <source>
        <dbReference type="EMBL" id="KAK1755579.1"/>
    </source>
</evidence>
<keyword evidence="3" id="KW-1185">Reference proteome</keyword>
<dbReference type="EMBL" id="MU839833">
    <property type="protein sequence ID" value="KAK1755579.1"/>
    <property type="molecule type" value="Genomic_DNA"/>
</dbReference>
<proteinExistence type="predicted"/>
<feature type="region of interest" description="Disordered" evidence="1">
    <location>
        <begin position="172"/>
        <end position="208"/>
    </location>
</feature>
<comment type="caution">
    <text evidence="2">The sequence shown here is derived from an EMBL/GenBank/DDBJ whole genome shotgun (WGS) entry which is preliminary data.</text>
</comment>
<dbReference type="Proteomes" id="UP001239445">
    <property type="component" value="Unassembled WGS sequence"/>
</dbReference>
<dbReference type="AlphaFoldDB" id="A0AAJ0FBN9"/>
<organism evidence="2 3">
    <name type="scientific">Echria macrotheca</name>
    <dbReference type="NCBI Taxonomy" id="438768"/>
    <lineage>
        <taxon>Eukaryota</taxon>
        <taxon>Fungi</taxon>
        <taxon>Dikarya</taxon>
        <taxon>Ascomycota</taxon>
        <taxon>Pezizomycotina</taxon>
        <taxon>Sordariomycetes</taxon>
        <taxon>Sordariomycetidae</taxon>
        <taxon>Sordariales</taxon>
        <taxon>Schizotheciaceae</taxon>
        <taxon>Echria</taxon>
    </lineage>
</organism>